<protein>
    <recommendedName>
        <fullName evidence="3">Yeast cell wall synthesis Kre9/Knh1-like N-terminal domain-containing protein</fullName>
    </recommendedName>
</protein>
<comment type="caution">
    <text evidence="4">The sequence shown here is derived from an EMBL/GenBank/DDBJ whole genome shotgun (WGS) entry which is preliminary data.</text>
</comment>
<dbReference type="EMBL" id="JANBPK010001473">
    <property type="protein sequence ID" value="KAJ2922938.1"/>
    <property type="molecule type" value="Genomic_DNA"/>
</dbReference>
<dbReference type="OrthoDB" id="2432613at2759"/>
<reference evidence="4" key="1">
    <citation type="submission" date="2022-06" db="EMBL/GenBank/DDBJ databases">
        <title>Genome Sequence of Candolleomyces eurysporus.</title>
        <authorList>
            <person name="Buettner E."/>
        </authorList>
    </citation>
    <scope>NUCLEOTIDE SEQUENCE</scope>
    <source>
        <strain evidence="4">VTCC 930004</strain>
    </source>
</reference>
<keyword evidence="1 2" id="KW-0732">Signal</keyword>
<dbReference type="Proteomes" id="UP001140091">
    <property type="component" value="Unassembled WGS sequence"/>
</dbReference>
<evidence type="ECO:0000256" key="2">
    <source>
        <dbReference type="SAM" id="SignalP"/>
    </source>
</evidence>
<feature type="chain" id="PRO_5040884289" description="Yeast cell wall synthesis Kre9/Knh1-like N-terminal domain-containing protein" evidence="2">
    <location>
        <begin position="24"/>
        <end position="164"/>
    </location>
</feature>
<organism evidence="4 5">
    <name type="scientific">Candolleomyces eurysporus</name>
    <dbReference type="NCBI Taxonomy" id="2828524"/>
    <lineage>
        <taxon>Eukaryota</taxon>
        <taxon>Fungi</taxon>
        <taxon>Dikarya</taxon>
        <taxon>Basidiomycota</taxon>
        <taxon>Agaricomycotina</taxon>
        <taxon>Agaricomycetes</taxon>
        <taxon>Agaricomycetidae</taxon>
        <taxon>Agaricales</taxon>
        <taxon>Agaricineae</taxon>
        <taxon>Psathyrellaceae</taxon>
        <taxon>Candolleomyces</taxon>
    </lineage>
</organism>
<dbReference type="PANTHER" id="PTHR28154:SF1">
    <property type="entry name" value="CELL WALL SYNTHESIS PROTEIN KNH1-RELATED"/>
    <property type="match status" value="1"/>
</dbReference>
<gene>
    <name evidence="4" type="ORF">H1R20_g14196</name>
</gene>
<evidence type="ECO:0000256" key="1">
    <source>
        <dbReference type="ARBA" id="ARBA00022729"/>
    </source>
</evidence>
<dbReference type="GO" id="GO:0006078">
    <property type="term" value="P:(1-&gt;6)-beta-D-glucan biosynthetic process"/>
    <property type="evidence" value="ECO:0007669"/>
    <property type="project" value="InterPro"/>
</dbReference>
<dbReference type="InterPro" id="IPR018466">
    <property type="entry name" value="Kre9/Knh1-like_N"/>
</dbReference>
<dbReference type="AlphaFoldDB" id="A0A9W8J298"/>
<evidence type="ECO:0000313" key="5">
    <source>
        <dbReference type="Proteomes" id="UP001140091"/>
    </source>
</evidence>
<evidence type="ECO:0000259" key="3">
    <source>
        <dbReference type="Pfam" id="PF10342"/>
    </source>
</evidence>
<feature type="non-terminal residue" evidence="4">
    <location>
        <position position="1"/>
    </location>
</feature>
<evidence type="ECO:0000313" key="4">
    <source>
        <dbReference type="EMBL" id="KAJ2922938.1"/>
    </source>
</evidence>
<dbReference type="GO" id="GO:0042546">
    <property type="term" value="P:cell wall biogenesis"/>
    <property type="evidence" value="ECO:0007669"/>
    <property type="project" value="InterPro"/>
</dbReference>
<dbReference type="PANTHER" id="PTHR28154">
    <property type="entry name" value="CELL WALL SYNTHESIS PROTEIN KNH1-RELATED"/>
    <property type="match status" value="1"/>
</dbReference>
<feature type="signal peptide" evidence="2">
    <location>
        <begin position="1"/>
        <end position="23"/>
    </location>
</feature>
<proteinExistence type="predicted"/>
<sequence>MSSKLFSLVTYFILFFLLTVVDAALYVVTPLSGSTCRGGQPCTVTWLDDGQAPLLSAIGVTHVALYTGTLKLVQTLPPVDVSSTLSFTFTPNPAAGPNSDAYYLAFTSTETKVNGSEYREYSPWFRFLRQPPSFRNELNSGAKLAYHQSLHDRSVHDHSRNSVN</sequence>
<feature type="domain" description="Yeast cell wall synthesis Kre9/Knh1-like N-terminal" evidence="3">
    <location>
        <begin position="29"/>
        <end position="125"/>
    </location>
</feature>
<keyword evidence="5" id="KW-1185">Reference proteome</keyword>
<accession>A0A9W8J298</accession>
<name>A0A9W8J298_9AGAR</name>
<dbReference type="Pfam" id="PF10342">
    <property type="entry name" value="Kre9_KNH"/>
    <property type="match status" value="1"/>
</dbReference>
<dbReference type="InterPro" id="IPR045328">
    <property type="entry name" value="Kre9/Knh1"/>
</dbReference>